<dbReference type="Proteomes" id="UP000000449">
    <property type="component" value="Chromosome"/>
</dbReference>
<proteinExistence type="predicted"/>
<gene>
    <name evidence="1" type="ordered locus">SUB1821</name>
</gene>
<sequence length="114" mass="13448">MIDKSDYKISNNHKLFDSFFWDIPQNYKDDLIAYFTHKIALKDSFNKKAIADQFKYNTNCIFEVNSLSEILEQLKKELSENDLAGFTYRMAKLRSHEKAMDLVFLSMNDSKEDS</sequence>
<dbReference type="KEGG" id="sub:SUB1821"/>
<reference evidence="2" key="1">
    <citation type="journal article" date="2009" name="BMC Genomics">
        <title>Evidence for niche adaptation in the genome of the bovine pathogen Streptococcus uberis.</title>
        <authorList>
            <person name="Ward P.N."/>
            <person name="Holden M.T.G."/>
            <person name="Leigh J.A."/>
            <person name="Lennard N."/>
            <person name="Bignell A."/>
            <person name="Barron A."/>
            <person name="Clark L."/>
            <person name="Quail M.A."/>
            <person name="Woodward J."/>
            <person name="Barrell B.G."/>
            <person name="Egan S.A."/>
            <person name="Field T.R."/>
            <person name="Maskell D."/>
            <person name="Kehoe M."/>
            <person name="Dowson C.G."/>
            <person name="Chanter N."/>
            <person name="Whatmore A.M."/>
            <person name="Bentley S.D."/>
            <person name="Parkhill J."/>
        </authorList>
    </citation>
    <scope>NUCLEOTIDE SEQUENCE [LARGE SCALE GENOMIC DNA]</scope>
    <source>
        <strain evidence="2">ATCC BAA-854 / 0140J</strain>
    </source>
</reference>
<accession>B9DWA7</accession>
<evidence type="ECO:0000313" key="2">
    <source>
        <dbReference type="Proteomes" id="UP000000449"/>
    </source>
</evidence>
<evidence type="ECO:0000313" key="1">
    <source>
        <dbReference type="EMBL" id="CAR43861.1"/>
    </source>
</evidence>
<dbReference type="HOGENOM" id="CLU_2119840_0_0_9"/>
<dbReference type="STRING" id="218495.SUB1821"/>
<dbReference type="AlphaFoldDB" id="B9DWA7"/>
<dbReference type="EMBL" id="AM946015">
    <property type="protein sequence ID" value="CAR43861.1"/>
    <property type="molecule type" value="Genomic_DNA"/>
</dbReference>
<organism evidence="1 2">
    <name type="scientific">Streptococcus uberis (strain ATCC BAA-854 / 0140J)</name>
    <dbReference type="NCBI Taxonomy" id="218495"/>
    <lineage>
        <taxon>Bacteria</taxon>
        <taxon>Bacillati</taxon>
        <taxon>Bacillota</taxon>
        <taxon>Bacilli</taxon>
        <taxon>Lactobacillales</taxon>
        <taxon>Streptococcaceae</taxon>
        <taxon>Streptococcus</taxon>
    </lineage>
</organism>
<name>B9DWA7_STRU0</name>
<keyword evidence="2" id="KW-1185">Reference proteome</keyword>
<dbReference type="RefSeq" id="WP_015912106.1">
    <property type="nucleotide sequence ID" value="NC_012004.1"/>
</dbReference>
<protein>
    <submittedName>
        <fullName evidence="1">Hypothetical phage protein</fullName>
    </submittedName>
</protein>